<accession>A0A1T5J4G6</accession>
<evidence type="ECO:0000259" key="4">
    <source>
        <dbReference type="PROSITE" id="PS50045"/>
    </source>
</evidence>
<dbReference type="CDD" id="cd00009">
    <property type="entry name" value="AAA"/>
    <property type="match status" value="1"/>
</dbReference>
<dbReference type="InterPro" id="IPR035965">
    <property type="entry name" value="PAS-like_dom_sf"/>
</dbReference>
<dbReference type="InterPro" id="IPR000014">
    <property type="entry name" value="PAS"/>
</dbReference>
<protein>
    <submittedName>
        <fullName evidence="6">PAS domain S-box-containing protein</fullName>
    </submittedName>
</protein>
<dbReference type="InterPro" id="IPR002078">
    <property type="entry name" value="Sigma_54_int"/>
</dbReference>
<dbReference type="PROSITE" id="PS50045">
    <property type="entry name" value="SIGMA54_INTERACT_4"/>
    <property type="match status" value="1"/>
</dbReference>
<evidence type="ECO:0000256" key="3">
    <source>
        <dbReference type="ARBA" id="ARBA00023125"/>
    </source>
</evidence>
<evidence type="ECO:0000259" key="5">
    <source>
        <dbReference type="PROSITE" id="PS50112"/>
    </source>
</evidence>
<dbReference type="NCBIfam" id="TIGR00229">
    <property type="entry name" value="sensory_box"/>
    <property type="match status" value="1"/>
</dbReference>
<dbReference type="InterPro" id="IPR036388">
    <property type="entry name" value="WH-like_DNA-bd_sf"/>
</dbReference>
<dbReference type="InterPro" id="IPR013767">
    <property type="entry name" value="PAS_fold"/>
</dbReference>
<dbReference type="Gene3D" id="1.10.10.10">
    <property type="entry name" value="Winged helix-like DNA-binding domain superfamily/Winged helix DNA-binding domain"/>
    <property type="match status" value="1"/>
</dbReference>
<dbReference type="Pfam" id="PF25601">
    <property type="entry name" value="AAA_lid_14"/>
    <property type="match status" value="1"/>
</dbReference>
<dbReference type="STRING" id="36842.SAMN02194393_00915"/>
<dbReference type="Proteomes" id="UP000190285">
    <property type="component" value="Unassembled WGS sequence"/>
</dbReference>
<keyword evidence="7" id="KW-1185">Reference proteome</keyword>
<keyword evidence="2" id="KW-0067">ATP-binding</keyword>
<dbReference type="SUPFAM" id="SSF46785">
    <property type="entry name" value="Winged helix' DNA-binding domain"/>
    <property type="match status" value="1"/>
</dbReference>
<dbReference type="InterPro" id="IPR003593">
    <property type="entry name" value="AAA+_ATPase"/>
</dbReference>
<gene>
    <name evidence="6" type="ORF">SAMN02194393_00915</name>
</gene>
<dbReference type="SMART" id="SM00091">
    <property type="entry name" value="PAS"/>
    <property type="match status" value="1"/>
</dbReference>
<dbReference type="EMBL" id="FUZT01000002">
    <property type="protein sequence ID" value="SKC46329.1"/>
    <property type="molecule type" value="Genomic_DNA"/>
</dbReference>
<evidence type="ECO:0000313" key="7">
    <source>
        <dbReference type="Proteomes" id="UP000190285"/>
    </source>
</evidence>
<feature type="domain" description="Sigma-54 factor interaction" evidence="4">
    <location>
        <begin position="331"/>
        <end position="563"/>
    </location>
</feature>
<evidence type="ECO:0000256" key="1">
    <source>
        <dbReference type="ARBA" id="ARBA00022741"/>
    </source>
</evidence>
<dbReference type="Pfam" id="PF00989">
    <property type="entry name" value="PAS"/>
    <property type="match status" value="1"/>
</dbReference>
<dbReference type="Gene3D" id="3.30.450.20">
    <property type="entry name" value="PAS domain"/>
    <property type="match status" value="1"/>
</dbReference>
<dbReference type="PROSITE" id="PS00676">
    <property type="entry name" value="SIGMA54_INTERACT_2"/>
    <property type="match status" value="1"/>
</dbReference>
<dbReference type="AlphaFoldDB" id="A0A1T5J4G6"/>
<dbReference type="SMART" id="SM00382">
    <property type="entry name" value="AAA"/>
    <property type="match status" value="1"/>
</dbReference>
<dbReference type="CDD" id="cd00130">
    <property type="entry name" value="PAS"/>
    <property type="match status" value="1"/>
</dbReference>
<dbReference type="SUPFAM" id="SSF52540">
    <property type="entry name" value="P-loop containing nucleoside triphosphate hydrolases"/>
    <property type="match status" value="1"/>
</dbReference>
<dbReference type="RefSeq" id="WP_170917277.1">
    <property type="nucleotide sequence ID" value="NZ_FUZT01000002.1"/>
</dbReference>
<dbReference type="GO" id="GO:0005524">
    <property type="term" value="F:ATP binding"/>
    <property type="evidence" value="ECO:0007669"/>
    <property type="project" value="UniProtKB-KW"/>
</dbReference>
<reference evidence="7" key="1">
    <citation type="submission" date="2017-02" db="EMBL/GenBank/DDBJ databases">
        <authorList>
            <person name="Varghese N."/>
            <person name="Submissions S."/>
        </authorList>
    </citation>
    <scope>NUCLEOTIDE SEQUENCE [LARGE SCALE GENOMIC DNA]</scope>
    <source>
        <strain evidence="7">M1</strain>
    </source>
</reference>
<dbReference type="PROSITE" id="PS50112">
    <property type="entry name" value="PAS"/>
    <property type="match status" value="1"/>
</dbReference>
<dbReference type="Gene3D" id="3.40.50.300">
    <property type="entry name" value="P-loop containing nucleotide triphosphate hydrolases"/>
    <property type="match status" value="1"/>
</dbReference>
<dbReference type="InterPro" id="IPR025943">
    <property type="entry name" value="Sigma_54_int_dom_ATP-bd_2"/>
</dbReference>
<dbReference type="InterPro" id="IPR027417">
    <property type="entry name" value="P-loop_NTPase"/>
</dbReference>
<organism evidence="6 7">
    <name type="scientific">Maledivibacter halophilus</name>
    <dbReference type="NCBI Taxonomy" id="36842"/>
    <lineage>
        <taxon>Bacteria</taxon>
        <taxon>Bacillati</taxon>
        <taxon>Bacillota</taxon>
        <taxon>Clostridia</taxon>
        <taxon>Peptostreptococcales</taxon>
        <taxon>Caminicellaceae</taxon>
        <taxon>Maledivibacter</taxon>
    </lineage>
</organism>
<dbReference type="GO" id="GO:0003677">
    <property type="term" value="F:DNA binding"/>
    <property type="evidence" value="ECO:0007669"/>
    <property type="project" value="UniProtKB-KW"/>
</dbReference>
<dbReference type="InterPro" id="IPR058031">
    <property type="entry name" value="AAA_lid_NorR"/>
</dbReference>
<dbReference type="Gene3D" id="1.10.8.60">
    <property type="match status" value="1"/>
</dbReference>
<dbReference type="PANTHER" id="PTHR32071:SF57">
    <property type="entry name" value="C4-DICARBOXYLATE TRANSPORT TRANSCRIPTIONAL REGULATORY PROTEIN DCTD"/>
    <property type="match status" value="1"/>
</dbReference>
<sequence>MKKLIIVSGSQGTGNRIANQLKSITGEKFDIRVIIMSNVYKSDLKCNLVLFTSDFIAKITYKYFDQSTPYLIARRVIDHKNIKDVISLPVGTRVLLVNDSEQAALQAIMQLLEIGLDHVQYYPFYPGCVDYPKLEIAITPGEADLSPHCVKHLINIGTRILDIGTIYEIISTFGITGVLNESLVTEYIKDIVEISKSIDKNRKSAIESKKLLEAIVNNVEYGIIYIDNDGKIISINSKIKSMFGKTRKDLLTKEISKLIDTIDIFNNKNNSFITNIEGKEVLIDVDEITFQEKSGYLITINYTDKIAKLDHKIRRNYEKRIAQKFYTFEDYLTITEEVKDILRKAAKFSKTNATILIQGENGTGKEIIAQSVHMNSYRRKNAFIPVNITAITPTLLESELFGYEKGSFTGAKEEGKAGLFEIANGGTIFIDEVGDAPLDFQVKLLRVLEEKKIRRIGGVEEIPIDIRVIAATNKNLIKLISEGKFREDLFFRINILPLKTIPLRYRKKDIPYLLMHFISIYFNNKNIKTLDDLFEKTAKDFLKNYNWRGNVRELINLVEYLSIIYEGKKFPLYSLPHHMMERMYESKRIILDINELWVLKEIEKNNGIGRSKLAQHAKNQNLDLGEGKIRSIIKKLKEKNLIVSKDGKRGLTINKLGLKALEEYK</sequence>
<feature type="domain" description="PAS" evidence="5">
    <location>
        <begin position="208"/>
        <end position="262"/>
    </location>
</feature>
<evidence type="ECO:0000256" key="2">
    <source>
        <dbReference type="ARBA" id="ARBA00022840"/>
    </source>
</evidence>
<proteinExistence type="predicted"/>
<dbReference type="PANTHER" id="PTHR32071">
    <property type="entry name" value="TRANSCRIPTIONAL REGULATORY PROTEIN"/>
    <property type="match status" value="1"/>
</dbReference>
<evidence type="ECO:0000313" key="6">
    <source>
        <dbReference type="EMBL" id="SKC46329.1"/>
    </source>
</evidence>
<keyword evidence="3" id="KW-0238">DNA-binding</keyword>
<name>A0A1T5J4G6_9FIRM</name>
<dbReference type="InterPro" id="IPR036390">
    <property type="entry name" value="WH_DNA-bd_sf"/>
</dbReference>
<dbReference type="FunFam" id="3.40.50.300:FF:000006">
    <property type="entry name" value="DNA-binding transcriptional regulator NtrC"/>
    <property type="match status" value="1"/>
</dbReference>
<keyword evidence="1" id="KW-0547">Nucleotide-binding</keyword>
<dbReference type="Pfam" id="PF00158">
    <property type="entry name" value="Sigma54_activat"/>
    <property type="match status" value="1"/>
</dbReference>
<dbReference type="SUPFAM" id="SSF55785">
    <property type="entry name" value="PYP-like sensor domain (PAS domain)"/>
    <property type="match status" value="1"/>
</dbReference>
<dbReference type="GO" id="GO:0006355">
    <property type="term" value="P:regulation of DNA-templated transcription"/>
    <property type="evidence" value="ECO:0007669"/>
    <property type="project" value="InterPro"/>
</dbReference>